<feature type="region of interest" description="Disordered" evidence="1">
    <location>
        <begin position="1"/>
        <end position="63"/>
    </location>
</feature>
<feature type="non-terminal residue" evidence="2">
    <location>
        <position position="1"/>
    </location>
</feature>
<reference evidence="3" key="1">
    <citation type="submission" date="2015-02" db="EMBL/GenBank/DDBJ databases">
        <authorList>
            <person name="Gon?alves P."/>
        </authorList>
    </citation>
    <scope>NUCLEOTIDE SEQUENCE [LARGE SCALE GENOMIC DNA]</scope>
</reference>
<feature type="region of interest" description="Disordered" evidence="1">
    <location>
        <begin position="103"/>
        <end position="150"/>
    </location>
</feature>
<accession>A0A0D6ES48</accession>
<dbReference type="SUPFAM" id="SSF48452">
    <property type="entry name" value="TPR-like"/>
    <property type="match status" value="1"/>
</dbReference>
<evidence type="ECO:0000313" key="2">
    <source>
        <dbReference type="EMBL" id="CEQ42626.1"/>
    </source>
</evidence>
<dbReference type="PANTHER" id="PTHR46014:SF1">
    <property type="entry name" value="TETRATRICOPEPTIDE REPEAT PROTEIN 1"/>
    <property type="match status" value="1"/>
</dbReference>
<dbReference type="AlphaFoldDB" id="A0A0D6ES48"/>
<dbReference type="Gene3D" id="1.25.40.10">
    <property type="entry name" value="Tetratricopeptide repeat domain"/>
    <property type="match status" value="1"/>
</dbReference>
<name>A0A0D6ES48_SPOSA</name>
<evidence type="ECO:0000313" key="3">
    <source>
        <dbReference type="Proteomes" id="UP000243876"/>
    </source>
</evidence>
<sequence>MARFEELPAHTAATSTHSVSSALAPDSAPSSGVADPAGKRELEEDAGSDDDDDDDASIYWSPSELRDILERSTALKAKGNAEFGQGQWDLALGTYREALAELPVPSVTSSLKGKEKALPQDDKTAGEPSDTAERDANASQEMDEQAEKEELSELRSILSANVAACLLKLNRWKDAVKACDDALEEKPDYVKALHRRALANESIGSWSSLSAAQEDWNKLATLPGITPLLAQQVKQAQQRLPKLITVQQEKEKDEVLGKLKDLGNTVLGKFGLSLDNFKMQEQPGGGYSMNFQQ</sequence>
<feature type="compositionally biased region" description="Low complexity" evidence="1">
    <location>
        <begin position="9"/>
        <end position="31"/>
    </location>
</feature>
<evidence type="ECO:0000256" key="1">
    <source>
        <dbReference type="SAM" id="MobiDB-lite"/>
    </source>
</evidence>
<dbReference type="EMBL" id="CENE01000031">
    <property type="protein sequence ID" value="CEQ42626.1"/>
    <property type="molecule type" value="Genomic_DNA"/>
</dbReference>
<dbReference type="InterPro" id="IPR052769">
    <property type="entry name" value="TPR_domain_protein"/>
</dbReference>
<keyword evidence="3" id="KW-1185">Reference proteome</keyword>
<dbReference type="SMART" id="SM00028">
    <property type="entry name" value="TPR"/>
    <property type="match status" value="2"/>
</dbReference>
<gene>
    <name evidence="2" type="primary">SPOSA6832_04481</name>
</gene>
<dbReference type="InterPro" id="IPR011990">
    <property type="entry name" value="TPR-like_helical_dom_sf"/>
</dbReference>
<proteinExistence type="predicted"/>
<feature type="compositionally biased region" description="Basic and acidic residues" evidence="1">
    <location>
        <begin position="112"/>
        <end position="136"/>
    </location>
</feature>
<dbReference type="OrthoDB" id="1872379at2759"/>
<feature type="compositionally biased region" description="Acidic residues" evidence="1">
    <location>
        <begin position="43"/>
        <end position="56"/>
    </location>
</feature>
<dbReference type="Proteomes" id="UP000243876">
    <property type="component" value="Unassembled WGS sequence"/>
</dbReference>
<dbReference type="InterPro" id="IPR019734">
    <property type="entry name" value="TPR_rpt"/>
</dbReference>
<protein>
    <submittedName>
        <fullName evidence="2">SPOSA6832_04481-mRNA-1:cds</fullName>
    </submittedName>
</protein>
<organism evidence="2 3">
    <name type="scientific">Sporidiobolus salmonicolor</name>
    <name type="common">Yeast-like fungus</name>
    <name type="synonym">Sporobolomyces salmonicolor</name>
    <dbReference type="NCBI Taxonomy" id="5005"/>
    <lineage>
        <taxon>Eukaryota</taxon>
        <taxon>Fungi</taxon>
        <taxon>Dikarya</taxon>
        <taxon>Basidiomycota</taxon>
        <taxon>Pucciniomycotina</taxon>
        <taxon>Microbotryomycetes</taxon>
        <taxon>Sporidiobolales</taxon>
        <taxon>Sporidiobolaceae</taxon>
        <taxon>Sporobolomyces</taxon>
    </lineage>
</organism>
<dbReference type="PANTHER" id="PTHR46014">
    <property type="entry name" value="TETRATRICOPEPTIDE REPEAT PROTEIN 1"/>
    <property type="match status" value="1"/>
</dbReference>